<dbReference type="GO" id="GO:0008233">
    <property type="term" value="F:peptidase activity"/>
    <property type="evidence" value="ECO:0007669"/>
    <property type="project" value="InterPro"/>
</dbReference>
<feature type="domain" description="Peptidase M6-like" evidence="2">
    <location>
        <begin position="173"/>
        <end position="371"/>
    </location>
</feature>
<dbReference type="OrthoDB" id="9813478at2"/>
<reference evidence="4" key="1">
    <citation type="submission" date="2019-06" db="EMBL/GenBank/DDBJ databases">
        <title>Alistipes onderdonkii subsp. vulgaris subsp. nov., Alistipes dispar sp. nov. and Alistipes communis sp. nov., isolated from human faeces, and creation of Alistipes onderdonkii subsp. onderdonkii subsp. nov.</title>
        <authorList>
            <person name="Sakamoto M."/>
            <person name="Ikeyama N."/>
            <person name="Ogata Y."/>
            <person name="Suda W."/>
            <person name="Iino T."/>
            <person name="Hattori M."/>
            <person name="Ohkuma M."/>
        </authorList>
    </citation>
    <scope>NUCLEOTIDE SEQUENCE [LARGE SCALE GENOMIC DNA]</scope>
    <source>
        <strain evidence="4">5CPEGH6</strain>
    </source>
</reference>
<sequence>MQRHILPFVLVLSALTLGRAPVRGVPAYPRPVRITQSDGSQLLVRIVGDERYHYFLSEEGYTLTGGADGDLYYASRNAEGRLVPTQVKARPVGALSAGERALVAKLGPGLKPTYVRTMERPARLQSPATPDEAAAAEGKPSAPRRISSATTVGKLRSLILLVEFPDRTFVSGSAQQDFHDLLMQDNYSVNGATGSAWNYYHDNSNGRFDPEFVVAGPYRASREAAYYAGSDGTDNTPELIVETCRLADDEIDFSQFADDGVIRDVFVFYAGHNQAETADPQTIWPHRWDVQGDPRYRDVLLDGVQLAGYACSSELNADRVMAGIGTFCHEFGHVLGWPDFYDTDYAGSGGNAPALESYSLMCSGSYNNDGRTPPALNILERWMVGWAEPEEIADGGDLELGPVTNDEGYLVRTPTDNDYFLLESRDPAGNKWDRHIPDVGEGGMLVYHVDYTPAYASRWHTGNSLNCNPGHECMKLVRSVPSSYGTQSAGRTFFPGTDDVRSLSPGSNRHYVSWKNEAPGAAFGEIERSGGHIRMKARKTAALEITAEARQYDALLTWDGAPESEWKVSWGRSGRTEGERTVRGNALHIGGLLPAMTYSATVTLLSDESSSSRTLSFTTSPISTQNGVHIAVPADGFSHDQPVALSVLDYPRRMESVAWYIDGERTEETYVTLPAGEHRLTAVVTEAESGSEQYLIKYITVK</sequence>
<dbReference type="KEGG" id="ada:A5CPEGH6_17040"/>
<dbReference type="GeneID" id="98673692"/>
<dbReference type="Proteomes" id="UP000319374">
    <property type="component" value="Chromosome"/>
</dbReference>
<feature type="region of interest" description="Disordered" evidence="1">
    <location>
        <begin position="121"/>
        <end position="147"/>
    </location>
</feature>
<name>A0A4Y1X3M4_9BACT</name>
<dbReference type="Pfam" id="PF05547">
    <property type="entry name" value="Peptidase_M6"/>
    <property type="match status" value="1"/>
</dbReference>
<evidence type="ECO:0000256" key="1">
    <source>
        <dbReference type="SAM" id="MobiDB-lite"/>
    </source>
</evidence>
<keyword evidence="4" id="KW-1185">Reference proteome</keyword>
<evidence type="ECO:0000313" key="3">
    <source>
        <dbReference type="EMBL" id="BBL07066.1"/>
    </source>
</evidence>
<gene>
    <name evidence="3" type="ORF">A5CPEGH6_17040</name>
</gene>
<evidence type="ECO:0000259" key="2">
    <source>
        <dbReference type="Pfam" id="PF05547"/>
    </source>
</evidence>
<dbReference type="InterPro" id="IPR008757">
    <property type="entry name" value="Peptidase_M6-like_domain"/>
</dbReference>
<dbReference type="PANTHER" id="PTHR41775:SF1">
    <property type="entry name" value="PEPTIDASE M6-LIKE DOMAIN-CONTAINING PROTEIN"/>
    <property type="match status" value="1"/>
</dbReference>
<evidence type="ECO:0000313" key="4">
    <source>
        <dbReference type="Proteomes" id="UP000319374"/>
    </source>
</evidence>
<protein>
    <recommendedName>
        <fullName evidence="2">Peptidase M6-like domain-containing protein</fullName>
    </recommendedName>
</protein>
<proteinExistence type="predicted"/>
<organism evidence="3 4">
    <name type="scientific">Alistipes dispar</name>
    <dbReference type="NCBI Taxonomy" id="2585119"/>
    <lineage>
        <taxon>Bacteria</taxon>
        <taxon>Pseudomonadati</taxon>
        <taxon>Bacteroidota</taxon>
        <taxon>Bacteroidia</taxon>
        <taxon>Bacteroidales</taxon>
        <taxon>Rikenellaceae</taxon>
        <taxon>Alistipes</taxon>
    </lineage>
</organism>
<dbReference type="PANTHER" id="PTHR41775">
    <property type="entry name" value="SECRETED PROTEIN-RELATED"/>
    <property type="match status" value="1"/>
</dbReference>
<dbReference type="NCBIfam" id="TIGR03296">
    <property type="entry name" value="M6dom_TIGR03296"/>
    <property type="match status" value="1"/>
</dbReference>
<dbReference type="EMBL" id="AP019736">
    <property type="protein sequence ID" value="BBL07066.1"/>
    <property type="molecule type" value="Genomic_DNA"/>
</dbReference>
<dbReference type="AlphaFoldDB" id="A0A4Y1X3M4"/>
<accession>A0A4Y1X3M4</accession>
<dbReference type="RefSeq" id="WP_141429060.1">
    <property type="nucleotide sequence ID" value="NZ_AP019736.1"/>
</dbReference>
<dbReference type="GO" id="GO:0006508">
    <property type="term" value="P:proteolysis"/>
    <property type="evidence" value="ECO:0007669"/>
    <property type="project" value="InterPro"/>
</dbReference>
<dbReference type="SUPFAM" id="SSF55486">
    <property type="entry name" value="Metalloproteases ('zincins'), catalytic domain"/>
    <property type="match status" value="1"/>
</dbReference>